<dbReference type="GO" id="GO:0003964">
    <property type="term" value="F:RNA-directed DNA polymerase activity"/>
    <property type="evidence" value="ECO:0007669"/>
    <property type="project" value="UniProtKB-KW"/>
</dbReference>
<keyword evidence="13" id="KW-1185">Reference proteome</keyword>
<dbReference type="PANTHER" id="PTHR34047">
    <property type="entry name" value="NUCLEAR INTRON MATURASE 1, MITOCHONDRIAL-RELATED"/>
    <property type="match status" value="1"/>
</dbReference>
<evidence type="ECO:0000313" key="13">
    <source>
        <dbReference type="Proteomes" id="UP000460157"/>
    </source>
</evidence>
<evidence type="ECO:0000256" key="5">
    <source>
        <dbReference type="ARBA" id="ARBA00022842"/>
    </source>
</evidence>
<keyword evidence="4" id="KW-0479">Metal-binding</keyword>
<evidence type="ECO:0000256" key="9">
    <source>
        <dbReference type="ARBA" id="ARBA00034120"/>
    </source>
</evidence>
<dbReference type="Gene3D" id="3.10.10.10">
    <property type="entry name" value="HIV Type 1 Reverse Transcriptase, subunit A, domain 1"/>
    <property type="match status" value="1"/>
</dbReference>
<dbReference type="PROSITE" id="PS50878">
    <property type="entry name" value="RT_POL"/>
    <property type="match status" value="1"/>
</dbReference>
<dbReference type="EMBL" id="WRPM01000031">
    <property type="protein sequence ID" value="MVT25727.1"/>
    <property type="molecule type" value="Genomic_DNA"/>
</dbReference>
<feature type="domain" description="Reverse transcriptase" evidence="11">
    <location>
        <begin position="38"/>
        <end position="250"/>
    </location>
</feature>
<dbReference type="PRINTS" id="PR00866">
    <property type="entry name" value="RNADNAPOLMS"/>
</dbReference>
<keyword evidence="2" id="KW-0808">Transferase</keyword>
<comment type="similarity">
    <text evidence="9">Belongs to the bacterial reverse transcriptase family.</text>
</comment>
<dbReference type="CDD" id="cd03487">
    <property type="entry name" value="RT_Bac_retron_II"/>
    <property type="match status" value="1"/>
</dbReference>
<accession>A0A7K1UGW9</accession>
<dbReference type="EC" id="2.7.7.49" evidence="1"/>
<dbReference type="PANTHER" id="PTHR34047:SF7">
    <property type="entry name" value="RNA-DIRECTED DNA POLYMERASE"/>
    <property type="match status" value="1"/>
</dbReference>
<evidence type="ECO:0000259" key="11">
    <source>
        <dbReference type="PROSITE" id="PS50878"/>
    </source>
</evidence>
<dbReference type="InterPro" id="IPR000477">
    <property type="entry name" value="RT_dom"/>
</dbReference>
<evidence type="ECO:0000256" key="2">
    <source>
        <dbReference type="ARBA" id="ARBA00022679"/>
    </source>
</evidence>
<dbReference type="GO" id="GO:0051607">
    <property type="term" value="P:defense response to virus"/>
    <property type="evidence" value="ECO:0007669"/>
    <property type="project" value="UniProtKB-KW"/>
</dbReference>
<comment type="catalytic activity">
    <reaction evidence="10">
        <text>DNA(n) + a 2'-deoxyribonucleoside 5'-triphosphate = DNA(n+1) + diphosphate</text>
        <dbReference type="Rhea" id="RHEA:22508"/>
        <dbReference type="Rhea" id="RHEA-COMP:17339"/>
        <dbReference type="Rhea" id="RHEA-COMP:17340"/>
        <dbReference type="ChEBI" id="CHEBI:33019"/>
        <dbReference type="ChEBI" id="CHEBI:61560"/>
        <dbReference type="ChEBI" id="CHEBI:173112"/>
        <dbReference type="EC" id="2.7.7.49"/>
    </reaction>
</comment>
<evidence type="ECO:0000256" key="6">
    <source>
        <dbReference type="ARBA" id="ARBA00022918"/>
    </source>
</evidence>
<organism evidence="12 13">
    <name type="scientific">Nesterenkonia alkaliphila</name>
    <dbReference type="NCBI Taxonomy" id="1463631"/>
    <lineage>
        <taxon>Bacteria</taxon>
        <taxon>Bacillati</taxon>
        <taxon>Actinomycetota</taxon>
        <taxon>Actinomycetes</taxon>
        <taxon>Micrococcales</taxon>
        <taxon>Micrococcaceae</taxon>
        <taxon>Nesterenkonia</taxon>
    </lineage>
</organism>
<comment type="caution">
    <text evidence="12">The sequence shown here is derived from an EMBL/GenBank/DDBJ whole genome shotgun (WGS) entry which is preliminary data.</text>
</comment>
<dbReference type="InterPro" id="IPR000123">
    <property type="entry name" value="Reverse_transcriptase_msDNA"/>
</dbReference>
<evidence type="ECO:0000256" key="1">
    <source>
        <dbReference type="ARBA" id="ARBA00012493"/>
    </source>
</evidence>
<name>A0A7K1UGW9_9MICC</name>
<evidence type="ECO:0000256" key="3">
    <source>
        <dbReference type="ARBA" id="ARBA00022695"/>
    </source>
</evidence>
<evidence type="ECO:0000256" key="7">
    <source>
        <dbReference type="ARBA" id="ARBA00023118"/>
    </source>
</evidence>
<evidence type="ECO:0000256" key="10">
    <source>
        <dbReference type="ARBA" id="ARBA00048173"/>
    </source>
</evidence>
<sequence>MRESAPRTFSHREEAPMTILSDTLTLDDLVIAATLPDTARDLMEEPVRPWQLNTITVRKSPGKFRRVVEPRDNSLARVQKKLKEFLDRDVLEPHPCVHGFTRDRGPYTNALAHLNARAALTIDISDFFSSVSSDDVQSTLVSFGASTAVARGITNVSVFENVLATGFSTSPVLSNMYFRDTDDVLATFAEEFNLTYTRYADDLTFSGEDVDDTHLAEITRVLESKGLRVNQKKVRFQRSGHPQFVTGYVIAHRDHPRVGRYFKRQLRLDLHYVMKHGLVHQAQLRGLSPQVLAKQLAGRINYLMCSERDLAVHLRQKYGHLLDDVDENPY</sequence>
<dbReference type="InterPro" id="IPR051083">
    <property type="entry name" value="GrpII_Intron_Splice-Mob/Def"/>
</dbReference>
<keyword evidence="3" id="KW-0548">Nucleotidyltransferase</keyword>
<evidence type="ECO:0000256" key="4">
    <source>
        <dbReference type="ARBA" id="ARBA00022723"/>
    </source>
</evidence>
<keyword evidence="5" id="KW-0460">Magnesium</keyword>
<dbReference type="GO" id="GO:0003723">
    <property type="term" value="F:RNA binding"/>
    <property type="evidence" value="ECO:0007669"/>
    <property type="project" value="InterPro"/>
</dbReference>
<reference evidence="12 13" key="1">
    <citation type="submission" date="2019-12" db="EMBL/GenBank/DDBJ databases">
        <title>Nesterenkonia muleiensis sp. nov., a novel actinobacterium isolated from sap of Populus euphratica.</title>
        <authorList>
            <person name="Wang R."/>
        </authorList>
    </citation>
    <scope>NUCLEOTIDE SEQUENCE [LARGE SCALE GENOMIC DNA]</scope>
    <source>
        <strain evidence="12 13">F10</strain>
    </source>
</reference>
<proteinExistence type="inferred from homology"/>
<gene>
    <name evidence="12" type="ORF">GNZ21_05015</name>
</gene>
<comment type="function">
    <text evidence="8">Poorly processive, error-prone DNA polymerase involved in untargeted mutagenesis. Copies undamaged DNA at stalled replication forks, which arise in vivo from mismatched or misaligned primer ends. These misaligned primers can be extended by PolIV. Exhibits no 3'-5' exonuclease (proofreading) activity. May be involved in translesional synthesis, in conjunction with the beta clamp from PolIII.</text>
</comment>
<keyword evidence="6" id="KW-0695">RNA-directed DNA polymerase</keyword>
<dbReference type="InterPro" id="IPR043128">
    <property type="entry name" value="Rev_trsase/Diguanyl_cyclase"/>
</dbReference>
<dbReference type="GO" id="GO:0046872">
    <property type="term" value="F:metal ion binding"/>
    <property type="evidence" value="ECO:0007669"/>
    <property type="project" value="UniProtKB-KW"/>
</dbReference>
<dbReference type="Proteomes" id="UP000460157">
    <property type="component" value="Unassembled WGS sequence"/>
</dbReference>
<evidence type="ECO:0000313" key="12">
    <source>
        <dbReference type="EMBL" id="MVT25727.1"/>
    </source>
</evidence>
<dbReference type="Pfam" id="PF00078">
    <property type="entry name" value="RVT_1"/>
    <property type="match status" value="1"/>
</dbReference>
<dbReference type="AlphaFoldDB" id="A0A7K1UGW9"/>
<protein>
    <recommendedName>
        <fullName evidence="1">RNA-directed DNA polymerase</fullName>
        <ecNumber evidence="1">2.7.7.49</ecNumber>
    </recommendedName>
</protein>
<keyword evidence="7" id="KW-0051">Antiviral defense</keyword>
<dbReference type="Gene3D" id="3.30.70.270">
    <property type="match status" value="1"/>
</dbReference>
<dbReference type="SUPFAM" id="SSF56672">
    <property type="entry name" value="DNA/RNA polymerases"/>
    <property type="match status" value="1"/>
</dbReference>
<evidence type="ECO:0000256" key="8">
    <source>
        <dbReference type="ARBA" id="ARBA00025589"/>
    </source>
</evidence>
<dbReference type="InterPro" id="IPR043502">
    <property type="entry name" value="DNA/RNA_pol_sf"/>
</dbReference>